<name>R7U8N6_CAPTE</name>
<dbReference type="PANTHER" id="PTHR48073">
    <property type="entry name" value="O-SUCCINYLBENZOATE SYNTHASE-RELATED"/>
    <property type="match status" value="1"/>
</dbReference>
<keyword evidence="3" id="KW-0456">Lyase</keyword>
<dbReference type="SUPFAM" id="SSF54826">
    <property type="entry name" value="Enolase N-terminal domain-like"/>
    <property type="match status" value="1"/>
</dbReference>
<dbReference type="AlphaFoldDB" id="R7U8N6"/>
<dbReference type="InterPro" id="IPR036849">
    <property type="entry name" value="Enolase-like_C_sf"/>
</dbReference>
<gene>
    <name evidence="5" type="ORF">CAPTEDRAFT_110134</name>
</gene>
<dbReference type="InterPro" id="IPR029017">
    <property type="entry name" value="Enolase-like_N"/>
</dbReference>
<dbReference type="InterPro" id="IPR029065">
    <property type="entry name" value="Enolase_C-like"/>
</dbReference>
<dbReference type="InterPro" id="IPR013342">
    <property type="entry name" value="Mandelate_racemase_C"/>
</dbReference>
<dbReference type="PANTHER" id="PTHR48073:SF2">
    <property type="entry name" value="O-SUCCINYLBENZOATE SYNTHASE"/>
    <property type="match status" value="1"/>
</dbReference>
<dbReference type="SFLD" id="SFLDG00180">
    <property type="entry name" value="muconate_cycloisomerase"/>
    <property type="match status" value="1"/>
</dbReference>
<dbReference type="HOGENOM" id="CLU_030273_0_1_1"/>
<dbReference type="Gene3D" id="3.30.390.10">
    <property type="entry name" value="Enolase-like, N-terminal domain"/>
    <property type="match status" value="1"/>
</dbReference>
<reference evidence="7" key="1">
    <citation type="submission" date="2012-12" db="EMBL/GenBank/DDBJ databases">
        <authorList>
            <person name="Hellsten U."/>
            <person name="Grimwood J."/>
            <person name="Chapman J.A."/>
            <person name="Shapiro H."/>
            <person name="Aerts A."/>
            <person name="Otillar R.P."/>
            <person name="Terry A.Y."/>
            <person name="Boore J.L."/>
            <person name="Simakov O."/>
            <person name="Marletaz F."/>
            <person name="Cho S.-J."/>
            <person name="Edsinger-Gonzales E."/>
            <person name="Havlak P."/>
            <person name="Kuo D.-H."/>
            <person name="Larsson T."/>
            <person name="Lv J."/>
            <person name="Arendt D."/>
            <person name="Savage R."/>
            <person name="Osoegawa K."/>
            <person name="de Jong P."/>
            <person name="Lindberg D.R."/>
            <person name="Seaver E.C."/>
            <person name="Weisblat D.A."/>
            <person name="Putnam N.H."/>
            <person name="Grigoriev I.V."/>
            <person name="Rokhsar D.S."/>
        </authorList>
    </citation>
    <scope>NUCLEOTIDE SEQUENCE</scope>
    <source>
        <strain evidence="7">I ESC-2004</strain>
    </source>
</reference>
<organism evidence="5">
    <name type="scientific">Capitella teleta</name>
    <name type="common">Polychaete worm</name>
    <dbReference type="NCBI Taxonomy" id="283909"/>
    <lineage>
        <taxon>Eukaryota</taxon>
        <taxon>Metazoa</taxon>
        <taxon>Spiralia</taxon>
        <taxon>Lophotrochozoa</taxon>
        <taxon>Annelida</taxon>
        <taxon>Polychaeta</taxon>
        <taxon>Sedentaria</taxon>
        <taxon>Scolecida</taxon>
        <taxon>Capitellidae</taxon>
        <taxon>Capitella</taxon>
    </lineage>
</organism>
<dbReference type="EnsemblMetazoa" id="CapteT110134">
    <property type="protein sequence ID" value="CapteP110134"/>
    <property type="gene ID" value="CapteG110134"/>
</dbReference>
<feature type="domain" description="Mandelate racemase/muconate lactonizing enzyme C-terminal" evidence="4">
    <location>
        <begin position="89"/>
        <end position="183"/>
    </location>
</feature>
<sequence length="293" mass="32363">GLILRLNSCGRIGYGDIAPLPGFSRESLQEAEEQLQIFCRAMVGGIKECIESLSMPSVLFGIESALWWLRQDGWLSPPVTAPLLQGATEQILLRLEQWQGNWPKEFKLKIGRNSIAEDCVRINKVLEVLPESISIKLDANQQWTLNQALKVASSIDVSRIAYVEEPTANVVEFPELYEKTGLHFAMDETVQQSGYLLKPMHGLAAIIIKPTLVGGLRRCQQLVAVARSLNIRVIFSSSYESSIGLHILEQLSAQWTPEELPGLDTSSAFIDSLICESIIAGSPVSINAVFCQL</sequence>
<dbReference type="GO" id="GO:0016829">
    <property type="term" value="F:lyase activity"/>
    <property type="evidence" value="ECO:0007669"/>
    <property type="project" value="UniProtKB-KW"/>
</dbReference>
<evidence type="ECO:0000313" key="5">
    <source>
        <dbReference type="EMBL" id="ELU00062.1"/>
    </source>
</evidence>
<evidence type="ECO:0000256" key="1">
    <source>
        <dbReference type="ARBA" id="ARBA00022723"/>
    </source>
</evidence>
<dbReference type="OMA" id="INGLVWM"/>
<dbReference type="SUPFAM" id="SSF51604">
    <property type="entry name" value="Enolase C-terminal domain-like"/>
    <property type="match status" value="1"/>
</dbReference>
<keyword evidence="2" id="KW-0460">Magnesium</keyword>
<dbReference type="GO" id="GO:0046872">
    <property type="term" value="F:metal ion binding"/>
    <property type="evidence" value="ECO:0007669"/>
    <property type="project" value="UniProtKB-KW"/>
</dbReference>
<evidence type="ECO:0000256" key="2">
    <source>
        <dbReference type="ARBA" id="ARBA00022842"/>
    </source>
</evidence>
<dbReference type="SFLD" id="SFLDF00009">
    <property type="entry name" value="o-succinylbenzoate_synthase"/>
    <property type="match status" value="1"/>
</dbReference>
<dbReference type="Pfam" id="PF21508">
    <property type="entry name" value="MenC_N"/>
    <property type="match status" value="1"/>
</dbReference>
<evidence type="ECO:0000313" key="6">
    <source>
        <dbReference type="EnsemblMetazoa" id="CapteP110134"/>
    </source>
</evidence>
<dbReference type="Proteomes" id="UP000014760">
    <property type="component" value="Unassembled WGS sequence"/>
</dbReference>
<proteinExistence type="predicted"/>
<dbReference type="SMART" id="SM00922">
    <property type="entry name" value="MR_MLE"/>
    <property type="match status" value="1"/>
</dbReference>
<evidence type="ECO:0000313" key="7">
    <source>
        <dbReference type="Proteomes" id="UP000014760"/>
    </source>
</evidence>
<dbReference type="GO" id="GO:0009063">
    <property type="term" value="P:amino acid catabolic process"/>
    <property type="evidence" value="ECO:0007669"/>
    <property type="project" value="InterPro"/>
</dbReference>
<dbReference type="EMBL" id="KB306223">
    <property type="protein sequence ID" value="ELU00062.1"/>
    <property type="molecule type" value="Genomic_DNA"/>
</dbReference>
<evidence type="ECO:0000256" key="3">
    <source>
        <dbReference type="ARBA" id="ARBA00023239"/>
    </source>
</evidence>
<accession>R7U8N6</accession>
<dbReference type="InterPro" id="IPR041338">
    <property type="entry name" value="OSBS_N"/>
</dbReference>
<dbReference type="InterPro" id="IPR018110">
    <property type="entry name" value="Mandel_Rmase/mucon_lact_enz_CS"/>
</dbReference>
<reference evidence="5 7" key="2">
    <citation type="journal article" date="2013" name="Nature">
        <title>Insights into bilaterian evolution from three spiralian genomes.</title>
        <authorList>
            <person name="Simakov O."/>
            <person name="Marletaz F."/>
            <person name="Cho S.J."/>
            <person name="Edsinger-Gonzales E."/>
            <person name="Havlak P."/>
            <person name="Hellsten U."/>
            <person name="Kuo D.H."/>
            <person name="Larsson T."/>
            <person name="Lv J."/>
            <person name="Arendt D."/>
            <person name="Savage R."/>
            <person name="Osoegawa K."/>
            <person name="de Jong P."/>
            <person name="Grimwood J."/>
            <person name="Chapman J.A."/>
            <person name="Shapiro H."/>
            <person name="Aerts A."/>
            <person name="Otillar R.P."/>
            <person name="Terry A.Y."/>
            <person name="Boore J.L."/>
            <person name="Grigoriev I.V."/>
            <person name="Lindberg D.R."/>
            <person name="Seaver E.C."/>
            <person name="Weisblat D.A."/>
            <person name="Putnam N.H."/>
            <person name="Rokhsar D.S."/>
        </authorList>
    </citation>
    <scope>NUCLEOTIDE SEQUENCE</scope>
    <source>
        <strain evidence="5 7">I ESC-2004</strain>
    </source>
</reference>
<dbReference type="Pfam" id="PF13378">
    <property type="entry name" value="MR_MLE_C"/>
    <property type="match status" value="1"/>
</dbReference>
<reference evidence="6" key="3">
    <citation type="submission" date="2015-06" db="UniProtKB">
        <authorList>
            <consortium name="EnsemblMetazoa"/>
        </authorList>
    </citation>
    <scope>IDENTIFICATION</scope>
</reference>
<dbReference type="NCBIfam" id="TIGR01927">
    <property type="entry name" value="menC_gam_Gplu"/>
    <property type="match status" value="1"/>
</dbReference>
<dbReference type="PROSITE" id="PS00909">
    <property type="entry name" value="MR_MLE_2"/>
    <property type="match status" value="1"/>
</dbReference>
<protein>
    <recommendedName>
        <fullName evidence="4">Mandelate racemase/muconate lactonizing enzyme C-terminal domain-containing protein</fullName>
    </recommendedName>
</protein>
<keyword evidence="7" id="KW-1185">Reference proteome</keyword>
<evidence type="ECO:0000259" key="4">
    <source>
        <dbReference type="SMART" id="SM00922"/>
    </source>
</evidence>
<dbReference type="CDD" id="cd03320">
    <property type="entry name" value="OSBS"/>
    <property type="match status" value="1"/>
</dbReference>
<dbReference type="OrthoDB" id="8119704at2759"/>
<dbReference type="SFLD" id="SFLDS00001">
    <property type="entry name" value="Enolase"/>
    <property type="match status" value="1"/>
</dbReference>
<dbReference type="Gene3D" id="3.20.20.120">
    <property type="entry name" value="Enolase-like C-terminal domain"/>
    <property type="match status" value="1"/>
</dbReference>
<feature type="non-terminal residue" evidence="5">
    <location>
        <position position="1"/>
    </location>
</feature>
<dbReference type="EMBL" id="AMQN01047712">
    <property type="status" value="NOT_ANNOTATED_CDS"/>
    <property type="molecule type" value="Genomic_DNA"/>
</dbReference>
<dbReference type="STRING" id="283909.R7U8N6"/>
<keyword evidence="1" id="KW-0479">Metal-binding</keyword>